<accession>A0A518AGM4</accession>
<dbReference type="EMBL" id="CP036278">
    <property type="protein sequence ID" value="QDU53867.1"/>
    <property type="molecule type" value="Genomic_DNA"/>
</dbReference>
<evidence type="ECO:0000313" key="4">
    <source>
        <dbReference type="Proteomes" id="UP000315750"/>
    </source>
</evidence>
<dbReference type="KEGG" id="amuc:Pan181_00450"/>
<feature type="domain" description="Multidrug resistance protein MdtA-like barrel-sandwich hybrid" evidence="2">
    <location>
        <begin position="79"/>
        <end position="256"/>
    </location>
</feature>
<dbReference type="SUPFAM" id="SSF111369">
    <property type="entry name" value="HlyD-like secretion proteins"/>
    <property type="match status" value="1"/>
</dbReference>
<dbReference type="Gene3D" id="2.40.30.170">
    <property type="match status" value="1"/>
</dbReference>
<dbReference type="OrthoDB" id="5645220at2"/>
<feature type="region of interest" description="Disordered" evidence="1">
    <location>
        <begin position="446"/>
        <end position="466"/>
    </location>
</feature>
<dbReference type="GO" id="GO:0015562">
    <property type="term" value="F:efflux transmembrane transporter activity"/>
    <property type="evidence" value="ECO:0007669"/>
    <property type="project" value="TreeGrafter"/>
</dbReference>
<reference evidence="3 4" key="1">
    <citation type="submission" date="2019-02" db="EMBL/GenBank/DDBJ databases">
        <title>Deep-cultivation of Planctomycetes and their phenomic and genomic characterization uncovers novel biology.</title>
        <authorList>
            <person name="Wiegand S."/>
            <person name="Jogler M."/>
            <person name="Boedeker C."/>
            <person name="Pinto D."/>
            <person name="Vollmers J."/>
            <person name="Rivas-Marin E."/>
            <person name="Kohn T."/>
            <person name="Peeters S.H."/>
            <person name="Heuer A."/>
            <person name="Rast P."/>
            <person name="Oberbeckmann S."/>
            <person name="Bunk B."/>
            <person name="Jeske O."/>
            <person name="Meyerdierks A."/>
            <person name="Storesund J.E."/>
            <person name="Kallscheuer N."/>
            <person name="Luecker S."/>
            <person name="Lage O.M."/>
            <person name="Pohl T."/>
            <person name="Merkel B.J."/>
            <person name="Hornburger P."/>
            <person name="Mueller R.-W."/>
            <person name="Bruemmer F."/>
            <person name="Labrenz M."/>
            <person name="Spormann A.M."/>
            <person name="Op den Camp H."/>
            <person name="Overmann J."/>
            <person name="Amann R."/>
            <person name="Jetten M.S.M."/>
            <person name="Mascher T."/>
            <person name="Medema M.H."/>
            <person name="Devos D.P."/>
            <person name="Kaster A.-K."/>
            <person name="Ovreas L."/>
            <person name="Rohde M."/>
            <person name="Galperin M.Y."/>
            <person name="Jogler C."/>
        </authorList>
    </citation>
    <scope>NUCLEOTIDE SEQUENCE [LARGE SCALE GENOMIC DNA]</scope>
    <source>
        <strain evidence="3 4">Pan181</strain>
    </source>
</reference>
<dbReference type="Gene3D" id="2.40.420.20">
    <property type="match status" value="1"/>
</dbReference>
<evidence type="ECO:0000313" key="3">
    <source>
        <dbReference type="EMBL" id="QDU53867.1"/>
    </source>
</evidence>
<dbReference type="PANTHER" id="PTHR30469">
    <property type="entry name" value="MULTIDRUG RESISTANCE PROTEIN MDTA"/>
    <property type="match status" value="1"/>
</dbReference>
<proteinExistence type="predicted"/>
<dbReference type="InterPro" id="IPR058625">
    <property type="entry name" value="MdtA-like_BSH"/>
</dbReference>
<dbReference type="Gene3D" id="2.40.50.100">
    <property type="match status" value="1"/>
</dbReference>
<dbReference type="GO" id="GO:1990281">
    <property type="term" value="C:efflux pump complex"/>
    <property type="evidence" value="ECO:0007669"/>
    <property type="project" value="TreeGrafter"/>
</dbReference>
<organism evidence="3 4">
    <name type="scientific">Aeoliella mucimassa</name>
    <dbReference type="NCBI Taxonomy" id="2527972"/>
    <lineage>
        <taxon>Bacteria</taxon>
        <taxon>Pseudomonadati</taxon>
        <taxon>Planctomycetota</taxon>
        <taxon>Planctomycetia</taxon>
        <taxon>Pirellulales</taxon>
        <taxon>Lacipirellulaceae</taxon>
        <taxon>Aeoliella</taxon>
    </lineage>
</organism>
<dbReference type="AlphaFoldDB" id="A0A518AGM4"/>
<evidence type="ECO:0000259" key="2">
    <source>
        <dbReference type="Pfam" id="PF25917"/>
    </source>
</evidence>
<evidence type="ECO:0000256" key="1">
    <source>
        <dbReference type="SAM" id="MobiDB-lite"/>
    </source>
</evidence>
<name>A0A518AGM4_9BACT</name>
<gene>
    <name evidence="3" type="primary">mdtA_1</name>
    <name evidence="3" type="ORF">Pan181_00450</name>
</gene>
<dbReference type="Proteomes" id="UP000315750">
    <property type="component" value="Chromosome"/>
</dbReference>
<dbReference type="Pfam" id="PF25917">
    <property type="entry name" value="BSH_RND"/>
    <property type="match status" value="1"/>
</dbReference>
<keyword evidence="4" id="KW-1185">Reference proteome</keyword>
<feature type="compositionally biased region" description="Low complexity" evidence="1">
    <location>
        <begin position="449"/>
        <end position="466"/>
    </location>
</feature>
<protein>
    <submittedName>
        <fullName evidence="3">Multidrug resistance protein MdtA</fullName>
    </submittedName>
</protein>
<sequence length="466" mass="51370">MKLRRLNLSRLAGRAIFFLPVALGFAVLALAINQRSAPEQLPPSELATTVMVADVVQHDIEPRVVGYGLARPARTWTAIARVKGAIVETNPHLKSGNFVKAGDVLLRIDPVDYEIALEQLSAEAEAIHAQMAEVERTKTNNEESLKVEERSLEVARRDLQRYLGLTKTGAVSESDTDNAERTVLMQESAVQQLQNALALADPQTKRLEANLQLVEKRRRAAELDLERTTITAPFDCRLAEVDIEPGQYVAANEQLFEVHGVGATEVEARIPLDDLSVLAALALHEGSANPSATTVNSAQSLDQIVRGLQATVRVRSGQWSREWPARVVRLREDIERRTRAVGVIVQVDHRQIAESEPKTPLWNDMFCEVELMGRSWPNQLMVPREALRNGEVVVVTAEHRLEHRPVERLFFHDDMVCIRGNLTAGEQVVVGNHDIAVEGSLVNSVPVDASATPPSEASSTSEVPAL</sequence>
<dbReference type="RefSeq" id="WP_145244913.1">
    <property type="nucleotide sequence ID" value="NZ_CP036278.1"/>
</dbReference>
<dbReference type="Gene3D" id="1.10.287.470">
    <property type="entry name" value="Helix hairpin bin"/>
    <property type="match status" value="1"/>
</dbReference>